<comment type="caution">
    <text evidence="3">The sequence shown here is derived from an EMBL/GenBank/DDBJ whole genome shotgun (WGS) entry which is preliminary data.</text>
</comment>
<dbReference type="GO" id="GO:0018773">
    <property type="term" value="F:acetylpyruvate hydrolase activity"/>
    <property type="evidence" value="ECO:0007669"/>
    <property type="project" value="TreeGrafter"/>
</dbReference>
<protein>
    <submittedName>
        <fullName evidence="3">FAA hydrolase family protein</fullName>
    </submittedName>
</protein>
<dbReference type="InterPro" id="IPR011234">
    <property type="entry name" value="Fumarylacetoacetase-like_C"/>
</dbReference>
<dbReference type="OrthoDB" id="5197601at2"/>
<dbReference type="Gene3D" id="3.90.850.10">
    <property type="entry name" value="Fumarylacetoacetase-like, C-terminal domain"/>
    <property type="match status" value="1"/>
</dbReference>
<name>A0A6N8SF27_9HYPH</name>
<reference evidence="3 4" key="1">
    <citation type="submission" date="2019-12" db="EMBL/GenBank/DDBJ databases">
        <title>Shinella kummerowiae sp. nov., a symbiotic bacterium isolated from root nodules of the herbal legume Kummerowia stipulacea.</title>
        <authorList>
            <person name="Gao J."/>
        </authorList>
    </citation>
    <scope>NUCLEOTIDE SEQUENCE [LARGE SCALE GENOMIC DNA]</scope>
    <source>
        <strain evidence="3 4">CCBAU 25048</strain>
    </source>
</reference>
<dbReference type="EMBL" id="WUMK01000007">
    <property type="protein sequence ID" value="MXN47271.1"/>
    <property type="molecule type" value="Genomic_DNA"/>
</dbReference>
<feature type="domain" description="Fumarylacetoacetase-like C-terminal" evidence="2">
    <location>
        <begin position="36"/>
        <end position="236"/>
    </location>
</feature>
<sequence>MTSETPNPAPTYIFTPAAIPTLPIKGSEALFPVHRIYCVGRNFADHAIEMGHDPDKEPPFFFQKNPDTLVLPGADFPYPSASTDVHHEVELVVALKSGGSDISVERALDCVYGYAIGLDMTRRDLQAEAKKHGRPWEVAKAFEQSAPCGPVHPATGTGHLSQGAIRLTVNGTVRQNGDLNQMIWKVPEMIASLSRLFTLQPGDLIFAGTPAGVGAIEKGDTMVAHIDGLDEVTFNVAG</sequence>
<dbReference type="SUPFAM" id="SSF56529">
    <property type="entry name" value="FAH"/>
    <property type="match status" value="1"/>
</dbReference>
<keyword evidence="1" id="KW-0479">Metal-binding</keyword>
<dbReference type="GO" id="GO:0046872">
    <property type="term" value="F:metal ion binding"/>
    <property type="evidence" value="ECO:0007669"/>
    <property type="project" value="UniProtKB-KW"/>
</dbReference>
<dbReference type="Pfam" id="PF01557">
    <property type="entry name" value="FAA_hydrolase"/>
    <property type="match status" value="1"/>
</dbReference>
<dbReference type="PANTHER" id="PTHR11820">
    <property type="entry name" value="ACYLPYRUVASE"/>
    <property type="match status" value="1"/>
</dbReference>
<dbReference type="PANTHER" id="PTHR11820:SF90">
    <property type="entry name" value="FLUTATHIONE S-TRANSFERASE"/>
    <property type="match status" value="1"/>
</dbReference>
<dbReference type="InterPro" id="IPR036663">
    <property type="entry name" value="Fumarylacetoacetase_C_sf"/>
</dbReference>
<keyword evidence="4" id="KW-1185">Reference proteome</keyword>
<organism evidence="3 4">
    <name type="scientific">Shinella kummerowiae</name>
    <dbReference type="NCBI Taxonomy" id="417745"/>
    <lineage>
        <taxon>Bacteria</taxon>
        <taxon>Pseudomonadati</taxon>
        <taxon>Pseudomonadota</taxon>
        <taxon>Alphaproteobacteria</taxon>
        <taxon>Hyphomicrobiales</taxon>
        <taxon>Rhizobiaceae</taxon>
        <taxon>Shinella</taxon>
    </lineage>
</organism>
<dbReference type="Proteomes" id="UP000435802">
    <property type="component" value="Unassembled WGS sequence"/>
</dbReference>
<evidence type="ECO:0000259" key="2">
    <source>
        <dbReference type="Pfam" id="PF01557"/>
    </source>
</evidence>
<evidence type="ECO:0000256" key="1">
    <source>
        <dbReference type="ARBA" id="ARBA00022723"/>
    </source>
</evidence>
<keyword evidence="3" id="KW-0378">Hydrolase</keyword>
<evidence type="ECO:0000313" key="4">
    <source>
        <dbReference type="Proteomes" id="UP000435802"/>
    </source>
</evidence>
<proteinExistence type="predicted"/>
<accession>A0A6N8SF27</accession>
<dbReference type="RefSeq" id="WP_160860803.1">
    <property type="nucleotide sequence ID" value="NZ_WUMK01000007.1"/>
</dbReference>
<evidence type="ECO:0000313" key="3">
    <source>
        <dbReference type="EMBL" id="MXN47271.1"/>
    </source>
</evidence>
<gene>
    <name evidence="3" type="ORF">GR138_18905</name>
</gene>
<dbReference type="AlphaFoldDB" id="A0A6N8SF27"/>